<protein>
    <submittedName>
        <fullName evidence="2">Uncharacterized protein</fullName>
    </submittedName>
</protein>
<feature type="region of interest" description="Disordered" evidence="1">
    <location>
        <begin position="150"/>
        <end position="178"/>
    </location>
</feature>
<evidence type="ECO:0000313" key="2">
    <source>
        <dbReference type="EMBL" id="CAE7580599.1"/>
    </source>
</evidence>
<evidence type="ECO:0000313" key="3">
    <source>
        <dbReference type="Proteomes" id="UP000604046"/>
    </source>
</evidence>
<proteinExistence type="predicted"/>
<name>A0A812USX0_9DINO</name>
<dbReference type="EMBL" id="CAJNDS010002742">
    <property type="protein sequence ID" value="CAE7580599.1"/>
    <property type="molecule type" value="Genomic_DNA"/>
</dbReference>
<reference evidence="2" key="1">
    <citation type="submission" date="2021-02" db="EMBL/GenBank/DDBJ databases">
        <authorList>
            <person name="Dougan E. K."/>
            <person name="Rhodes N."/>
            <person name="Thang M."/>
            <person name="Chan C."/>
        </authorList>
    </citation>
    <scope>NUCLEOTIDE SEQUENCE</scope>
</reference>
<gene>
    <name evidence="2" type="ORF">SNAT2548_LOCUS33125</name>
</gene>
<accession>A0A812USX0</accession>
<dbReference type="AlphaFoldDB" id="A0A812USX0"/>
<keyword evidence="3" id="KW-1185">Reference proteome</keyword>
<organism evidence="2 3">
    <name type="scientific">Symbiodinium natans</name>
    <dbReference type="NCBI Taxonomy" id="878477"/>
    <lineage>
        <taxon>Eukaryota</taxon>
        <taxon>Sar</taxon>
        <taxon>Alveolata</taxon>
        <taxon>Dinophyceae</taxon>
        <taxon>Suessiales</taxon>
        <taxon>Symbiodiniaceae</taxon>
        <taxon>Symbiodinium</taxon>
    </lineage>
</organism>
<feature type="compositionally biased region" description="Basic residues" evidence="1">
    <location>
        <begin position="154"/>
        <end position="167"/>
    </location>
</feature>
<sequence>MQLRTHFWVYVTPRGLQRLRSFSAGLAYAHSQAYAKVCGPEWIRTLRGRLLNRRVALVVCGEAHEDVVDLTRKSCIIEPEKGWRKLADAGTLGPSLATKDCRSLKGAKAWASRAVDEAEDSEEEDLIGAKMIYQAEEDAESAGTARVFRPSQPWHRHSPHLRPHRSPRLSPQPSPLADSSKLHVFEWSDLDTEADELNKRRLNGEEVPAKELAGWQDFRGSSMTGCCDKPAA</sequence>
<comment type="caution">
    <text evidence="2">The sequence shown here is derived from an EMBL/GenBank/DDBJ whole genome shotgun (WGS) entry which is preliminary data.</text>
</comment>
<evidence type="ECO:0000256" key="1">
    <source>
        <dbReference type="SAM" id="MobiDB-lite"/>
    </source>
</evidence>
<dbReference type="OrthoDB" id="441639at2759"/>
<dbReference type="Proteomes" id="UP000604046">
    <property type="component" value="Unassembled WGS sequence"/>
</dbReference>